<sequence length="114" mass="12873">MTTINVGFSDGLKKISQWDWPLNKDDGTVKVINTDEKFQVTLEAVYFQPKEIEVKVIGDQLAIRCSREAKDGQIGEIKREISRTYNLPPDVEIPTLKSSLTTKGHLIITANKKK</sequence>
<keyword evidence="4" id="KW-1185">Reference proteome</keyword>
<dbReference type="GO" id="GO:0042026">
    <property type="term" value="P:protein refolding"/>
    <property type="evidence" value="ECO:0007669"/>
    <property type="project" value="TreeGrafter"/>
</dbReference>
<dbReference type="PANTHER" id="PTHR45640:SF35">
    <property type="entry name" value="HEAT SHOCK PROTEIN HSP-12.2"/>
    <property type="match status" value="1"/>
</dbReference>
<protein>
    <submittedName>
        <fullName evidence="5">SHSP domain-containing protein</fullName>
    </submittedName>
</protein>
<dbReference type="InterPro" id="IPR001436">
    <property type="entry name" value="Alpha-crystallin/sHSP_animal"/>
</dbReference>
<feature type="domain" description="SHSP" evidence="3">
    <location>
        <begin position="20"/>
        <end position="114"/>
    </location>
</feature>
<dbReference type="PANTHER" id="PTHR45640">
    <property type="entry name" value="HEAT SHOCK PROTEIN HSP-12.2-RELATED"/>
    <property type="match status" value="1"/>
</dbReference>
<dbReference type="SUPFAM" id="SSF49764">
    <property type="entry name" value="HSP20-like chaperones"/>
    <property type="match status" value="1"/>
</dbReference>
<dbReference type="Gene3D" id="2.60.40.790">
    <property type="match status" value="1"/>
</dbReference>
<dbReference type="InterPro" id="IPR008978">
    <property type="entry name" value="HSP20-like_chaperone"/>
</dbReference>
<comment type="similarity">
    <text evidence="1 2">Belongs to the small heat shock protein (HSP20) family.</text>
</comment>
<dbReference type="WBParaSite" id="sdigi.contig240.g6551.t1">
    <property type="protein sequence ID" value="sdigi.contig240.g6551.t1"/>
    <property type="gene ID" value="sdigi.contig240.g6551"/>
</dbReference>
<evidence type="ECO:0000256" key="1">
    <source>
        <dbReference type="PROSITE-ProRule" id="PRU00285"/>
    </source>
</evidence>
<dbReference type="GO" id="GO:0009408">
    <property type="term" value="P:response to heat"/>
    <property type="evidence" value="ECO:0007669"/>
    <property type="project" value="TreeGrafter"/>
</dbReference>
<evidence type="ECO:0000313" key="4">
    <source>
        <dbReference type="Proteomes" id="UP000887581"/>
    </source>
</evidence>
<evidence type="ECO:0000259" key="3">
    <source>
        <dbReference type="PROSITE" id="PS01031"/>
    </source>
</evidence>
<name>A0A915PTG5_9BILA</name>
<dbReference type="GO" id="GO:0005737">
    <property type="term" value="C:cytoplasm"/>
    <property type="evidence" value="ECO:0007669"/>
    <property type="project" value="TreeGrafter"/>
</dbReference>
<reference evidence="5" key="1">
    <citation type="submission" date="2022-11" db="UniProtKB">
        <authorList>
            <consortium name="WormBaseParasite"/>
        </authorList>
    </citation>
    <scope>IDENTIFICATION</scope>
</reference>
<dbReference type="CDD" id="cd06526">
    <property type="entry name" value="metazoan_ACD"/>
    <property type="match status" value="1"/>
</dbReference>
<accession>A0A915PTG5</accession>
<dbReference type="PRINTS" id="PR00299">
    <property type="entry name" value="ACRYSTALLIN"/>
</dbReference>
<organism evidence="4 5">
    <name type="scientific">Setaria digitata</name>
    <dbReference type="NCBI Taxonomy" id="48799"/>
    <lineage>
        <taxon>Eukaryota</taxon>
        <taxon>Metazoa</taxon>
        <taxon>Ecdysozoa</taxon>
        <taxon>Nematoda</taxon>
        <taxon>Chromadorea</taxon>
        <taxon>Rhabditida</taxon>
        <taxon>Spirurina</taxon>
        <taxon>Spiruromorpha</taxon>
        <taxon>Filarioidea</taxon>
        <taxon>Setariidae</taxon>
        <taxon>Setaria</taxon>
    </lineage>
</organism>
<evidence type="ECO:0000256" key="2">
    <source>
        <dbReference type="RuleBase" id="RU003616"/>
    </source>
</evidence>
<proteinExistence type="inferred from homology"/>
<dbReference type="Pfam" id="PF00011">
    <property type="entry name" value="HSP20"/>
    <property type="match status" value="1"/>
</dbReference>
<dbReference type="GO" id="GO:0051082">
    <property type="term" value="F:unfolded protein binding"/>
    <property type="evidence" value="ECO:0007669"/>
    <property type="project" value="TreeGrafter"/>
</dbReference>
<dbReference type="InterPro" id="IPR002068">
    <property type="entry name" value="A-crystallin/Hsp20_dom"/>
</dbReference>
<dbReference type="PROSITE" id="PS01031">
    <property type="entry name" value="SHSP"/>
    <property type="match status" value="1"/>
</dbReference>
<dbReference type="AlphaFoldDB" id="A0A915PTG5"/>
<dbReference type="Proteomes" id="UP000887581">
    <property type="component" value="Unplaced"/>
</dbReference>
<evidence type="ECO:0000313" key="5">
    <source>
        <dbReference type="WBParaSite" id="sdigi.contig240.g6551.t1"/>
    </source>
</evidence>
<dbReference type="GO" id="GO:0005634">
    <property type="term" value="C:nucleus"/>
    <property type="evidence" value="ECO:0007669"/>
    <property type="project" value="TreeGrafter"/>
</dbReference>